<dbReference type="AlphaFoldDB" id="A0A2A2KD20"/>
<comment type="caution">
    <text evidence="1">The sequence shown here is derived from an EMBL/GenBank/DDBJ whole genome shotgun (WGS) entry which is preliminary data.</text>
</comment>
<evidence type="ECO:0000313" key="2">
    <source>
        <dbReference type="Proteomes" id="UP000218231"/>
    </source>
</evidence>
<organism evidence="1 2">
    <name type="scientific">Diploscapter pachys</name>
    <dbReference type="NCBI Taxonomy" id="2018661"/>
    <lineage>
        <taxon>Eukaryota</taxon>
        <taxon>Metazoa</taxon>
        <taxon>Ecdysozoa</taxon>
        <taxon>Nematoda</taxon>
        <taxon>Chromadorea</taxon>
        <taxon>Rhabditida</taxon>
        <taxon>Rhabditina</taxon>
        <taxon>Rhabditomorpha</taxon>
        <taxon>Rhabditoidea</taxon>
        <taxon>Rhabditidae</taxon>
        <taxon>Diploscapter</taxon>
    </lineage>
</organism>
<dbReference type="Proteomes" id="UP000218231">
    <property type="component" value="Unassembled WGS sequence"/>
</dbReference>
<evidence type="ECO:0000313" key="1">
    <source>
        <dbReference type="EMBL" id="PAV71874.1"/>
    </source>
</evidence>
<accession>A0A2A2KD20</accession>
<gene>
    <name evidence="1" type="ORF">WR25_13225</name>
</gene>
<name>A0A2A2KD20_9BILA</name>
<reference evidence="1 2" key="1">
    <citation type="journal article" date="2017" name="Curr. Biol.">
        <title>Genome architecture and evolution of a unichromosomal asexual nematode.</title>
        <authorList>
            <person name="Fradin H."/>
            <person name="Zegar C."/>
            <person name="Gutwein M."/>
            <person name="Lucas J."/>
            <person name="Kovtun M."/>
            <person name="Corcoran D."/>
            <person name="Baugh L.R."/>
            <person name="Kiontke K."/>
            <person name="Gunsalus K."/>
            <person name="Fitch D.H."/>
            <person name="Piano F."/>
        </authorList>
    </citation>
    <scope>NUCLEOTIDE SEQUENCE [LARGE SCALE GENOMIC DNA]</scope>
    <source>
        <strain evidence="1">PF1309</strain>
    </source>
</reference>
<dbReference type="EMBL" id="LIAE01008908">
    <property type="protein sequence ID" value="PAV71874.1"/>
    <property type="molecule type" value="Genomic_DNA"/>
</dbReference>
<proteinExistence type="predicted"/>
<keyword evidence="2" id="KW-1185">Reference proteome</keyword>
<sequence length="689" mass="76142">MALRETVVEWISTGAAALPAVPENYQRDHHQPSLGDRQAQADTDVPCERQATAVHEGFTPHHQATIRYCRTTAHRQRPAGLGDTFERQLPPGCMHSGAGQQLIACVQQRTVSRPKAGADNPYFRPLRLVQQRFDPGRGNDLAMRRQQHQVIATSLAGRQSEQLLMRCTDFAGNDPQSATQCLERFDLGRRRLPGKRQYHFVARVAGSLENAGQPRRPDLARQQDADQRCGAMAELDCQPSSPLLTDLRAIAQLSEVAIEDLARLLCGCRGRLLADHQVLIHVRQAAYTVMLDQAQQQIILQGLRVGTVVTVQVEHYLATQQPVPRHEPWLTAQQIQIAARPAHSEQAPITVTLDFVGGNGLASRGLGKLYRQTHQSTSKKHITGLKQQQPLAGQLAHQLVQMRDPVALCDLDEVQGVPRGGNRRRFAGLEHHQLEIAHAAGQQAVEGCLQGQVIVVQVKHDEGNLRRRVLGQMGLHSLVRSLIRGGRIDRREHLPRWRVEQGMACLAVRYPEQPCHPVAHLAGMVRVVLTGQHLIEGAAHLDIEQAQTQRLPVTLLKTLTGVIGVHHQQVALTDPGPLEGMPMTLAGRPGMTEELHLGQLIEQRAIRLEAVISGQDARVMPTAPLTQSPHSLDHTLLVHGRGQFLRLRFADHIGLLQMGDCPAQQDCAGQCHPPACSIEPFRQRHQCGP</sequence>
<protein>
    <submittedName>
        <fullName evidence="1">Uncharacterized protein</fullName>
    </submittedName>
</protein>